<dbReference type="Gene3D" id="3.40.50.150">
    <property type="entry name" value="Vaccinia Virus protein VP39"/>
    <property type="match status" value="1"/>
</dbReference>
<reference evidence="1 2" key="1">
    <citation type="submission" date="2024-04" db="EMBL/GenBank/DDBJ databases">
        <authorList>
            <consortium name="Genoscope - CEA"/>
            <person name="William W."/>
        </authorList>
    </citation>
    <scope>NUCLEOTIDE SEQUENCE [LARGE SCALE GENOMIC DNA]</scope>
</reference>
<organism evidence="1 2">
    <name type="scientific">Lymnaea stagnalis</name>
    <name type="common">Great pond snail</name>
    <name type="synonym">Helix stagnalis</name>
    <dbReference type="NCBI Taxonomy" id="6523"/>
    <lineage>
        <taxon>Eukaryota</taxon>
        <taxon>Metazoa</taxon>
        <taxon>Spiralia</taxon>
        <taxon>Lophotrochozoa</taxon>
        <taxon>Mollusca</taxon>
        <taxon>Gastropoda</taxon>
        <taxon>Heterobranchia</taxon>
        <taxon>Euthyneura</taxon>
        <taxon>Panpulmonata</taxon>
        <taxon>Hygrophila</taxon>
        <taxon>Lymnaeoidea</taxon>
        <taxon>Lymnaeidae</taxon>
        <taxon>Lymnaea</taxon>
    </lineage>
</organism>
<sequence length="289" mass="32511">MDRKRAPFLSSSGIQKYGLIFLIVLFLTAAIHHVCSSSDVSSYFSIGFRGVPDNLAKRMKYQRDTISFQLNNLMKLYGQQNCQIHKLTMTDFRISDNGGWCEESSRPGSRLHSWDKGFSIALSEFLKGKTVGSFGDGPGDYKKHLDSLGQMKSYTAYDGAPYAEEVTKGLVEFLDLSAPQYGLPIFDWVVSVEVGEHIPAKYEDVYLDNLVRHAREGLIISWATPGQKGLSHVNNKPLNAVIKQLEKRNFHIDIKAGEPLRNASTVFWLQKNIHVYYRAPLSSLVEVDA</sequence>
<evidence type="ECO:0000313" key="2">
    <source>
        <dbReference type="Proteomes" id="UP001497497"/>
    </source>
</evidence>
<dbReference type="InterPro" id="IPR029063">
    <property type="entry name" value="SAM-dependent_MTases_sf"/>
</dbReference>
<name>A0AAV2IC04_LYMST</name>
<evidence type="ECO:0008006" key="3">
    <source>
        <dbReference type="Google" id="ProtNLM"/>
    </source>
</evidence>
<keyword evidence="2" id="KW-1185">Reference proteome</keyword>
<comment type="caution">
    <text evidence="1">The sequence shown here is derived from an EMBL/GenBank/DDBJ whole genome shotgun (WGS) entry which is preliminary data.</text>
</comment>
<accession>A0AAV2IC04</accession>
<gene>
    <name evidence="1" type="ORF">GSLYS_00016704001</name>
</gene>
<dbReference type="SUPFAM" id="SSF53335">
    <property type="entry name" value="S-adenosyl-L-methionine-dependent methyltransferases"/>
    <property type="match status" value="1"/>
</dbReference>
<proteinExistence type="predicted"/>
<dbReference type="AlphaFoldDB" id="A0AAV2IC04"/>
<protein>
    <recommendedName>
        <fullName evidence="3">Methyltransferase type 11 domain-containing protein</fullName>
    </recommendedName>
</protein>
<dbReference type="EMBL" id="CAXITT010000530">
    <property type="protein sequence ID" value="CAL1543170.1"/>
    <property type="molecule type" value="Genomic_DNA"/>
</dbReference>
<dbReference type="Proteomes" id="UP001497497">
    <property type="component" value="Unassembled WGS sequence"/>
</dbReference>
<evidence type="ECO:0000313" key="1">
    <source>
        <dbReference type="EMBL" id="CAL1543170.1"/>
    </source>
</evidence>